<keyword evidence="5 7" id="KW-0687">Ribonucleoprotein</keyword>
<comment type="subunit">
    <text evidence="7">Part of the 50S ribosomal subunit; part of the 5S rRNA/L5/L18/L25 subcomplex. Contacts the 5S and 23S rRNAs.</text>
</comment>
<dbReference type="Pfam" id="PF00861">
    <property type="entry name" value="Ribosomal_L18p"/>
    <property type="match status" value="1"/>
</dbReference>
<evidence type="ECO:0000256" key="5">
    <source>
        <dbReference type="ARBA" id="ARBA00023274"/>
    </source>
</evidence>
<dbReference type="GO" id="GO:0022625">
    <property type="term" value="C:cytosolic large ribosomal subunit"/>
    <property type="evidence" value="ECO:0007669"/>
    <property type="project" value="TreeGrafter"/>
</dbReference>
<dbReference type="NCBIfam" id="TIGR00060">
    <property type="entry name" value="L18_bact"/>
    <property type="match status" value="1"/>
</dbReference>
<gene>
    <name evidence="7" type="primary">rplR</name>
    <name evidence="8" type="ORF">COU95_02870</name>
</gene>
<dbReference type="Gene3D" id="3.30.420.100">
    <property type="match status" value="1"/>
</dbReference>
<evidence type="ECO:0000256" key="1">
    <source>
        <dbReference type="ARBA" id="ARBA00007116"/>
    </source>
</evidence>
<keyword evidence="2 7" id="KW-0699">rRNA-binding</keyword>
<dbReference type="EMBL" id="PFEK01000055">
    <property type="protein sequence ID" value="PJE67373.1"/>
    <property type="molecule type" value="Genomic_DNA"/>
</dbReference>
<dbReference type="Proteomes" id="UP000231474">
    <property type="component" value="Unassembled WGS sequence"/>
</dbReference>
<dbReference type="PANTHER" id="PTHR12899">
    <property type="entry name" value="39S RIBOSOMAL PROTEIN L18, MITOCHONDRIAL"/>
    <property type="match status" value="1"/>
</dbReference>
<evidence type="ECO:0000256" key="7">
    <source>
        <dbReference type="HAMAP-Rule" id="MF_01337"/>
    </source>
</evidence>
<comment type="similarity">
    <text evidence="1 7">Belongs to the universal ribosomal protein uL18 family.</text>
</comment>
<evidence type="ECO:0000313" key="9">
    <source>
        <dbReference type="Proteomes" id="UP000231474"/>
    </source>
</evidence>
<proteinExistence type="inferred from homology"/>
<evidence type="ECO:0000256" key="6">
    <source>
        <dbReference type="ARBA" id="ARBA00035197"/>
    </source>
</evidence>
<accession>A0A2M8L376</accession>
<dbReference type="HAMAP" id="MF_01337_B">
    <property type="entry name" value="Ribosomal_uL18_B"/>
    <property type="match status" value="1"/>
</dbReference>
<evidence type="ECO:0000313" key="8">
    <source>
        <dbReference type="EMBL" id="PJE67373.1"/>
    </source>
</evidence>
<comment type="function">
    <text evidence="7">This is one of the proteins that bind and probably mediate the attachment of the 5S RNA into the large ribosomal subunit, where it forms part of the central protuberance.</text>
</comment>
<protein>
    <recommendedName>
        <fullName evidence="6 7">Large ribosomal subunit protein uL18</fullName>
    </recommendedName>
</protein>
<evidence type="ECO:0000256" key="2">
    <source>
        <dbReference type="ARBA" id="ARBA00022730"/>
    </source>
</evidence>
<evidence type="ECO:0000256" key="3">
    <source>
        <dbReference type="ARBA" id="ARBA00022884"/>
    </source>
</evidence>
<dbReference type="AlphaFoldDB" id="A0A2M8L376"/>
<sequence length="94" mass="10551">MKRKLVRLSVFRSNKYIYGQIIDDEKGETLVAVSDLSNLGDLSKSDRAREVGKILAEKALKKGIKKVHFDRGKFKYHGRVKALAEGAKEGGLEF</sequence>
<dbReference type="InterPro" id="IPR005484">
    <property type="entry name" value="Ribosomal_uL18_bac/plant/anim"/>
</dbReference>
<dbReference type="GO" id="GO:0008097">
    <property type="term" value="F:5S rRNA binding"/>
    <property type="evidence" value="ECO:0007669"/>
    <property type="project" value="TreeGrafter"/>
</dbReference>
<comment type="caution">
    <text evidence="8">The sequence shown here is derived from an EMBL/GenBank/DDBJ whole genome shotgun (WGS) entry which is preliminary data.</text>
</comment>
<dbReference type="InterPro" id="IPR057268">
    <property type="entry name" value="Ribosomal_L18"/>
</dbReference>
<dbReference type="PANTHER" id="PTHR12899:SF3">
    <property type="entry name" value="LARGE RIBOSOMAL SUBUNIT PROTEIN UL18M"/>
    <property type="match status" value="1"/>
</dbReference>
<keyword evidence="3 7" id="KW-0694">RNA-binding</keyword>
<keyword evidence="4 7" id="KW-0689">Ribosomal protein</keyword>
<dbReference type="GO" id="GO:0003735">
    <property type="term" value="F:structural constituent of ribosome"/>
    <property type="evidence" value="ECO:0007669"/>
    <property type="project" value="InterPro"/>
</dbReference>
<dbReference type="SUPFAM" id="SSF53137">
    <property type="entry name" value="Translational machinery components"/>
    <property type="match status" value="1"/>
</dbReference>
<evidence type="ECO:0000256" key="4">
    <source>
        <dbReference type="ARBA" id="ARBA00022980"/>
    </source>
</evidence>
<dbReference type="CDD" id="cd00432">
    <property type="entry name" value="Ribosomal_L18_L5e"/>
    <property type="match status" value="1"/>
</dbReference>
<reference evidence="9" key="1">
    <citation type="submission" date="2017-09" db="EMBL/GenBank/DDBJ databases">
        <title>Depth-based differentiation of microbial function through sediment-hosted aquifers and enrichment of novel symbionts in the deep terrestrial subsurface.</title>
        <authorList>
            <person name="Probst A.J."/>
            <person name="Ladd B."/>
            <person name="Jarett J.K."/>
            <person name="Geller-Mcgrath D.E."/>
            <person name="Sieber C.M.K."/>
            <person name="Emerson J.B."/>
            <person name="Anantharaman K."/>
            <person name="Thomas B.C."/>
            <person name="Malmstrom R."/>
            <person name="Stieglmeier M."/>
            <person name="Klingl A."/>
            <person name="Woyke T."/>
            <person name="Ryan C.M."/>
            <person name="Banfield J.F."/>
        </authorList>
    </citation>
    <scope>NUCLEOTIDE SEQUENCE [LARGE SCALE GENOMIC DNA]</scope>
</reference>
<dbReference type="InterPro" id="IPR004389">
    <property type="entry name" value="Ribosomal_uL18_bac-type"/>
</dbReference>
<dbReference type="GO" id="GO:0006412">
    <property type="term" value="P:translation"/>
    <property type="evidence" value="ECO:0007669"/>
    <property type="project" value="UniProtKB-UniRule"/>
</dbReference>
<dbReference type="FunFam" id="3.30.420.100:FF:000001">
    <property type="entry name" value="50S ribosomal protein L18"/>
    <property type="match status" value="1"/>
</dbReference>
<organism evidence="8 9">
    <name type="scientific">Candidatus Shapirobacteria bacterium CG10_big_fil_rev_8_21_14_0_10_40_9</name>
    <dbReference type="NCBI Taxonomy" id="1974888"/>
    <lineage>
        <taxon>Bacteria</taxon>
        <taxon>Candidatus Shapironibacteriota</taxon>
    </lineage>
</organism>
<name>A0A2M8L376_9BACT</name>